<dbReference type="InterPro" id="IPR020186">
    <property type="entry name" value="Meiosis-expressed_gene_1"/>
</dbReference>
<keyword evidence="1 2" id="KW-0812">Transmembrane</keyword>
<proteinExistence type="predicted"/>
<organism evidence="2 3">
    <name type="scientific">Solea senegalensis</name>
    <name type="common">Senegalese sole</name>
    <dbReference type="NCBI Taxonomy" id="28829"/>
    <lineage>
        <taxon>Eukaryota</taxon>
        <taxon>Metazoa</taxon>
        <taxon>Chordata</taxon>
        <taxon>Craniata</taxon>
        <taxon>Vertebrata</taxon>
        <taxon>Euteleostomi</taxon>
        <taxon>Actinopterygii</taxon>
        <taxon>Neopterygii</taxon>
        <taxon>Teleostei</taxon>
        <taxon>Neoteleostei</taxon>
        <taxon>Acanthomorphata</taxon>
        <taxon>Carangaria</taxon>
        <taxon>Pleuronectiformes</taxon>
        <taxon>Pleuronectoidei</taxon>
        <taxon>Soleidae</taxon>
        <taxon>Solea</taxon>
    </lineage>
</organism>
<evidence type="ECO:0000313" key="2">
    <source>
        <dbReference type="EMBL" id="KAG7496088.1"/>
    </source>
</evidence>
<dbReference type="InterPro" id="IPR022564">
    <property type="entry name" value="DUF2678"/>
</dbReference>
<feature type="transmembrane region" description="Helical" evidence="1">
    <location>
        <begin position="245"/>
        <end position="265"/>
    </location>
</feature>
<dbReference type="PANTHER" id="PTHR28603:SF1">
    <property type="entry name" value="TRANSMEMBRANE PROTEIN 243"/>
    <property type="match status" value="1"/>
</dbReference>
<protein>
    <submittedName>
        <fullName evidence="2">Transmembrane protein 243</fullName>
    </submittedName>
</protein>
<evidence type="ECO:0000313" key="3">
    <source>
        <dbReference type="Proteomes" id="UP000693946"/>
    </source>
</evidence>
<dbReference type="GO" id="GO:0005634">
    <property type="term" value="C:nucleus"/>
    <property type="evidence" value="ECO:0007669"/>
    <property type="project" value="InterPro"/>
</dbReference>
<dbReference type="Pfam" id="PF10856">
    <property type="entry name" value="DUF2678"/>
    <property type="match status" value="1"/>
</dbReference>
<keyword evidence="1" id="KW-0472">Membrane</keyword>
<sequence>MSSPKSMSRATGWSEEVENLFRFQQAGYRDEVEYVQVKHGASVDKWPESGFVKKLQLRDNTFYYYNRRRECPDQDVHKVKVEAIGLIPLNLGRGCSAFLKLCFHWSRRGNLEVNVVVIISVPEQQSVLHDVPVAPWTLTPSSGARQLEGGGQLACGTGSACPGDGAAEGPLSVGAECASAEATMDDFNSRTYGTSGLDNRPLFGETSARDRFINLAVGGFTSLVVLVTVIGSFVFPSLPPRPLNVFFAVCILLTCGSTIVLIFWYRQGDLEPKFRNLIYYMLASIVLLCLCANLYFHDVSYDKCKPLLTKSESEYFGITVQKYR</sequence>
<feature type="transmembrane region" description="Helical" evidence="1">
    <location>
        <begin position="277"/>
        <end position="296"/>
    </location>
</feature>
<name>A0AAV6QSI4_SOLSE</name>
<accession>A0AAV6QSI4</accession>
<dbReference type="Proteomes" id="UP000693946">
    <property type="component" value="Linkage Group LG3"/>
</dbReference>
<gene>
    <name evidence="2" type="ORF">JOB18_011659</name>
</gene>
<evidence type="ECO:0000256" key="1">
    <source>
        <dbReference type="SAM" id="Phobius"/>
    </source>
</evidence>
<keyword evidence="3" id="KW-1185">Reference proteome</keyword>
<feature type="transmembrane region" description="Helical" evidence="1">
    <location>
        <begin position="212"/>
        <end position="233"/>
    </location>
</feature>
<keyword evidence="1" id="KW-1133">Transmembrane helix</keyword>
<comment type="caution">
    <text evidence="2">The sequence shown here is derived from an EMBL/GenBank/DDBJ whole genome shotgun (WGS) entry which is preliminary data.</text>
</comment>
<dbReference type="AlphaFoldDB" id="A0AAV6QSI4"/>
<dbReference type="PANTHER" id="PTHR28603">
    <property type="entry name" value="TRANSMEMBRANE PROTEIN 243"/>
    <property type="match status" value="1"/>
</dbReference>
<reference evidence="2 3" key="1">
    <citation type="journal article" date="2021" name="Sci. Rep.">
        <title>Chromosome anchoring in Senegalese sole (Solea senegalensis) reveals sex-associated markers and genome rearrangements in flatfish.</title>
        <authorList>
            <person name="Guerrero-Cozar I."/>
            <person name="Gomez-Garrido J."/>
            <person name="Berbel C."/>
            <person name="Martinez-Blanch J.F."/>
            <person name="Alioto T."/>
            <person name="Claros M.G."/>
            <person name="Gagnaire P.A."/>
            <person name="Manchado M."/>
        </authorList>
    </citation>
    <scope>NUCLEOTIDE SEQUENCE [LARGE SCALE GENOMIC DNA]</scope>
    <source>
        <strain evidence="2">Sse05_10M</strain>
    </source>
</reference>
<dbReference type="Pfam" id="PF15163">
    <property type="entry name" value="Meiosis_expr"/>
    <property type="match status" value="1"/>
</dbReference>
<dbReference type="EMBL" id="JAGKHQ010000015">
    <property type="protein sequence ID" value="KAG7496088.1"/>
    <property type="molecule type" value="Genomic_DNA"/>
</dbReference>